<dbReference type="SUPFAM" id="SSF51445">
    <property type="entry name" value="(Trans)glycosidases"/>
    <property type="match status" value="1"/>
</dbReference>
<accession>A0A940P3Q6</accession>
<dbReference type="AlphaFoldDB" id="A0A940P3Q6"/>
<keyword evidence="5 6" id="KW-0326">Glycosidase</keyword>
<dbReference type="InterPro" id="IPR038417">
    <property type="entry name" value="Alpga-gal_N_sf"/>
</dbReference>
<gene>
    <name evidence="11" type="ORF">I6N95_07765</name>
</gene>
<dbReference type="Gene3D" id="3.20.20.70">
    <property type="entry name" value="Aldolase class I"/>
    <property type="match status" value="1"/>
</dbReference>
<evidence type="ECO:0000313" key="11">
    <source>
        <dbReference type="EMBL" id="MBP1040897.1"/>
    </source>
</evidence>
<evidence type="ECO:0000313" key="12">
    <source>
        <dbReference type="Proteomes" id="UP000674938"/>
    </source>
</evidence>
<dbReference type="GO" id="GO:0016052">
    <property type="term" value="P:carbohydrate catabolic process"/>
    <property type="evidence" value="ECO:0007669"/>
    <property type="project" value="InterPro"/>
</dbReference>
<feature type="binding site" evidence="8">
    <location>
        <position position="445"/>
    </location>
    <ligand>
        <name>substrate</name>
    </ligand>
</feature>
<feature type="binding site" evidence="8">
    <location>
        <begin position="368"/>
        <end position="369"/>
    </location>
    <ligand>
        <name>substrate</name>
    </ligand>
</feature>
<dbReference type="Proteomes" id="UP000674938">
    <property type="component" value="Unassembled WGS sequence"/>
</dbReference>
<evidence type="ECO:0000256" key="6">
    <source>
        <dbReference type="PIRNR" id="PIRNR005536"/>
    </source>
</evidence>
<evidence type="ECO:0000256" key="2">
    <source>
        <dbReference type="ARBA" id="ARBA00006202"/>
    </source>
</evidence>
<evidence type="ECO:0000259" key="9">
    <source>
        <dbReference type="Pfam" id="PF16874"/>
    </source>
</evidence>
<dbReference type="InterPro" id="IPR013780">
    <property type="entry name" value="Glyco_hydro_b"/>
</dbReference>
<feature type="active site" description="Proton donor" evidence="7">
    <location>
        <position position="550"/>
    </location>
</feature>
<evidence type="ECO:0000256" key="5">
    <source>
        <dbReference type="ARBA" id="ARBA00023295"/>
    </source>
</evidence>
<dbReference type="InterPro" id="IPR000111">
    <property type="entry name" value="Glyco_hydro_27/36_CS"/>
</dbReference>
<evidence type="ECO:0000256" key="7">
    <source>
        <dbReference type="PIRSR" id="PIRSR005536-1"/>
    </source>
</evidence>
<feature type="domain" description="Glycosyl hydrolase family 36 C-terminal" evidence="9">
    <location>
        <begin position="652"/>
        <end position="724"/>
    </location>
</feature>
<dbReference type="InterPro" id="IPR013785">
    <property type="entry name" value="Aldolase_TIM"/>
</dbReference>
<comment type="caution">
    <text evidence="11">The sequence shown here is derived from an EMBL/GenBank/DDBJ whole genome shotgun (WGS) entry which is preliminary data.</text>
</comment>
<organism evidence="11 12">
    <name type="scientific">Vagococcus allomyrinae</name>
    <dbReference type="NCBI Taxonomy" id="2794353"/>
    <lineage>
        <taxon>Bacteria</taxon>
        <taxon>Bacillati</taxon>
        <taxon>Bacillota</taxon>
        <taxon>Bacilli</taxon>
        <taxon>Lactobacillales</taxon>
        <taxon>Enterococcaceae</taxon>
        <taxon>Vagococcus</taxon>
    </lineage>
</organism>
<feature type="binding site" evidence="8">
    <location>
        <begin position="478"/>
        <end position="482"/>
    </location>
    <ligand>
        <name>substrate</name>
    </ligand>
</feature>
<feature type="binding site" evidence="8">
    <location>
        <position position="201"/>
    </location>
    <ligand>
        <name>substrate</name>
    </ligand>
</feature>
<dbReference type="InterPro" id="IPR017853">
    <property type="entry name" value="GH"/>
</dbReference>
<evidence type="ECO:0000256" key="1">
    <source>
        <dbReference type="ARBA" id="ARBA00001255"/>
    </source>
</evidence>
<protein>
    <recommendedName>
        <fullName evidence="3 6">Alpha-galactosidase</fullName>
        <ecNumber evidence="3 6">3.2.1.22</ecNumber>
    </recommendedName>
</protein>
<dbReference type="Gene3D" id="2.60.40.1180">
    <property type="entry name" value="Golgi alpha-mannosidase II"/>
    <property type="match status" value="1"/>
</dbReference>
<dbReference type="CDD" id="cd14791">
    <property type="entry name" value="GH36"/>
    <property type="match status" value="1"/>
</dbReference>
<reference evidence="11" key="1">
    <citation type="submission" date="2020-12" db="EMBL/GenBank/DDBJ databases">
        <title>Vagococcus allomyrinae sp. nov. and Enterococcus lavae sp. nov., isolated from the larvae of Allomyrina dichotoma.</title>
        <authorList>
            <person name="Lee S.D."/>
        </authorList>
    </citation>
    <scope>NUCLEOTIDE SEQUENCE</scope>
    <source>
        <strain evidence="11">BWB3-3</strain>
    </source>
</reference>
<evidence type="ECO:0000256" key="3">
    <source>
        <dbReference type="ARBA" id="ARBA00012755"/>
    </source>
</evidence>
<dbReference type="PIRSF" id="PIRSF005536">
    <property type="entry name" value="Agal"/>
    <property type="match status" value="1"/>
</dbReference>
<keyword evidence="12" id="KW-1185">Reference proteome</keyword>
<dbReference type="Gene3D" id="2.70.98.60">
    <property type="entry name" value="alpha-galactosidase from lactobacil brevis"/>
    <property type="match status" value="1"/>
</dbReference>
<dbReference type="Pfam" id="PF02065">
    <property type="entry name" value="Melibiase"/>
    <property type="match status" value="1"/>
</dbReference>
<dbReference type="InterPro" id="IPR002252">
    <property type="entry name" value="Glyco_hydro_36"/>
</dbReference>
<dbReference type="RefSeq" id="WP_209526401.1">
    <property type="nucleotide sequence ID" value="NZ_JAEEGA010000004.1"/>
</dbReference>
<dbReference type="EC" id="3.2.1.22" evidence="3 6"/>
<dbReference type="GO" id="GO:0004557">
    <property type="term" value="F:alpha-galactosidase activity"/>
    <property type="evidence" value="ECO:0007669"/>
    <property type="project" value="UniProtKB-UniRule"/>
</dbReference>
<feature type="binding site" evidence="8">
    <location>
        <position position="550"/>
    </location>
    <ligand>
        <name>substrate</name>
    </ligand>
</feature>
<feature type="binding site" evidence="8">
    <location>
        <position position="528"/>
    </location>
    <ligand>
        <name>substrate</name>
    </ligand>
</feature>
<feature type="domain" description="Glycosyl hydrolase family 36 N-terminal" evidence="10">
    <location>
        <begin position="30"/>
        <end position="287"/>
    </location>
</feature>
<comment type="similarity">
    <text evidence="2">Belongs to the glycosyl hydrolase 36 family.</text>
</comment>
<dbReference type="PROSITE" id="PS00512">
    <property type="entry name" value="ALPHA_GALACTOSIDASE"/>
    <property type="match status" value="1"/>
</dbReference>
<dbReference type="FunFam" id="3.20.20.70:FF:000118">
    <property type="entry name" value="Alpha-galactosidase"/>
    <property type="match status" value="1"/>
</dbReference>
<keyword evidence="4 6" id="KW-0378">Hydrolase</keyword>
<comment type="catalytic activity">
    <reaction evidence="1 6">
        <text>Hydrolysis of terminal, non-reducing alpha-D-galactose residues in alpha-D-galactosides, including galactose oligosaccharides, galactomannans and galactolipids.</text>
        <dbReference type="EC" id="3.2.1.22"/>
    </reaction>
</comment>
<feature type="active site" description="Nucleophile" evidence="7">
    <location>
        <position position="480"/>
    </location>
</feature>
<dbReference type="Pfam" id="PF16875">
    <property type="entry name" value="Glyco_hydro_36N"/>
    <property type="match status" value="1"/>
</dbReference>
<sequence>MTVTFDEVTQVFHLSNQKMSYIMEIKEPGFLLQVYYGKKISRFDHRGDYPEVDRSSFSPNPPGWKNREFSLDTALQEIPGQGTSDYRESLFEIVYPDGSSATSFVYQSHHIYQGKPKLAGLPATYVDDKEEAETLEIVMVDPFRQVEAILVYTIYRWRSVLTKSVRYRNLGEVTICLNRGMSACVDFDDDNFEMIQLPGAWAREKHIERQSIGTGIKILDSKRGASSVTQQPFMALVRPETDEHQGEAYGFHFIYSGNFSIRTEVDPFCQTRVLVGINPSHFSWQLEPLEMFQTPEVVLVYSNEGLNGMSQTFHHLYRERLARGKFQYQQRPILINNWESTYFDFDETKLIELAESSAELGIELLVLDDGWFGKRNDDKSSLGDWYVNQQKLPRGLASLAKAINDKGVKFGLWFEPEMISEDSDLFRQHPDWHLHVPGLPSSQGRDQHILDVSREDVRDYLFVTMVKLLNKAPIEYIKWDMNRNMTEIYSLGRPPQQQQETAHRYILGLYDLLERLTNKYPDILFENCSGGAGRYDPGMVYYMPQSWASDNTDAIERIKIQYGTSLVFPPIMSCAHLSESPNHQVGRLTSFESRSAVAMSGNFGVMMDVTQKTASERKSISKVISFYKQHRHLIQFGEFYRLLSPFEHNDGAWLFVSENQDHALFFYFEILSQATKPFRRVKLAGLDPDAEYLVENVIRTGEELMNYGLYVNYEMQHDFSSKVIDIRRSDSDTL</sequence>
<evidence type="ECO:0000256" key="8">
    <source>
        <dbReference type="PIRSR" id="PIRSR005536-2"/>
    </source>
</evidence>
<dbReference type="Pfam" id="PF16874">
    <property type="entry name" value="Glyco_hydro_36C"/>
    <property type="match status" value="1"/>
</dbReference>
<proteinExistence type="inferred from homology"/>
<dbReference type="PANTHER" id="PTHR43053:SF3">
    <property type="entry name" value="ALPHA-GALACTOSIDASE C-RELATED"/>
    <property type="match status" value="1"/>
</dbReference>
<dbReference type="PANTHER" id="PTHR43053">
    <property type="entry name" value="GLYCOSIDASE FAMILY 31"/>
    <property type="match status" value="1"/>
</dbReference>
<evidence type="ECO:0000256" key="4">
    <source>
        <dbReference type="ARBA" id="ARBA00022801"/>
    </source>
</evidence>
<dbReference type="InterPro" id="IPR031704">
    <property type="entry name" value="Glyco_hydro_36_N"/>
</dbReference>
<dbReference type="InterPro" id="IPR050985">
    <property type="entry name" value="Alpha-glycosidase_related"/>
</dbReference>
<name>A0A940P3Q6_9ENTE</name>
<dbReference type="InterPro" id="IPR031705">
    <property type="entry name" value="Glyco_hydro_36_C"/>
</dbReference>
<evidence type="ECO:0000259" key="10">
    <source>
        <dbReference type="Pfam" id="PF16875"/>
    </source>
</evidence>
<dbReference type="PRINTS" id="PR00743">
    <property type="entry name" value="GLHYDRLASE36"/>
</dbReference>
<dbReference type="EMBL" id="JAEEGA010000004">
    <property type="protein sequence ID" value="MBP1040897.1"/>
    <property type="molecule type" value="Genomic_DNA"/>
</dbReference>